<comment type="caution">
    <text evidence="9">The sequence shown here is derived from an EMBL/GenBank/DDBJ whole genome shotgun (WGS) entry which is preliminary data.</text>
</comment>
<comment type="similarity">
    <text evidence="1 6">Belongs to the MinC family.</text>
</comment>
<sequence length="245" mass="26417">MSQADLLNQDPVFQLKGSMLAITVLELAHNDLERLEQQLAEKVAQAPNFFSNIPLVLALDKLPAAEGVLDLAELMALCRRHGLRTLAIRANREEDIAAAQALDIPVLPPSGAREKLVEPVEIAAKRKAEKPPEPLVKPTKVINTPVRGGMQVYAQGGDLIVLAPVSAGAELLADGNIHVYAPMRGRALAGVKGDTKARIFCQQMGAEMLSIAGQYKVAEDLRRDPLWGDAVQVCLTGDVLNITRL</sequence>
<dbReference type="GO" id="GO:1901891">
    <property type="term" value="P:regulation of cell septum assembly"/>
    <property type="evidence" value="ECO:0007669"/>
    <property type="project" value="InterPro"/>
</dbReference>
<dbReference type="InterPro" id="IPR007874">
    <property type="entry name" value="MinC_N"/>
</dbReference>
<keyword evidence="3 6" id="KW-0717">Septation</keyword>
<dbReference type="Gene3D" id="3.30.70.260">
    <property type="match status" value="1"/>
</dbReference>
<dbReference type="Proteomes" id="UP001143328">
    <property type="component" value="Unassembled WGS sequence"/>
</dbReference>
<evidence type="ECO:0000256" key="5">
    <source>
        <dbReference type="ARBA" id="ARBA00025606"/>
    </source>
</evidence>
<evidence type="ECO:0000256" key="6">
    <source>
        <dbReference type="HAMAP-Rule" id="MF_00267"/>
    </source>
</evidence>
<gene>
    <name evidence="6 9" type="primary">minC</name>
    <name evidence="9" type="ORF">GCM10017655_43400</name>
</gene>
<evidence type="ECO:0000256" key="2">
    <source>
        <dbReference type="ARBA" id="ARBA00022618"/>
    </source>
</evidence>
<keyword evidence="10" id="KW-1185">Reference proteome</keyword>
<dbReference type="HAMAP" id="MF_00267">
    <property type="entry name" value="MinC"/>
    <property type="match status" value="1"/>
</dbReference>
<dbReference type="InterPro" id="IPR036145">
    <property type="entry name" value="MinC_C_sf"/>
</dbReference>
<evidence type="ECO:0000256" key="3">
    <source>
        <dbReference type="ARBA" id="ARBA00023210"/>
    </source>
</evidence>
<evidence type="ECO:0000313" key="10">
    <source>
        <dbReference type="Proteomes" id="UP001143328"/>
    </source>
</evidence>
<comment type="subunit">
    <text evidence="6">Interacts with MinD and FtsZ.</text>
</comment>
<dbReference type="RefSeq" id="WP_271197519.1">
    <property type="nucleotide sequence ID" value="NZ_BSFN01000019.1"/>
</dbReference>
<organism evidence="9 10">
    <name type="scientific">Pseudomonas turukhanskensis</name>
    <dbReference type="NCBI Taxonomy" id="1806536"/>
    <lineage>
        <taxon>Bacteria</taxon>
        <taxon>Pseudomonadati</taxon>
        <taxon>Pseudomonadota</taxon>
        <taxon>Gammaproteobacteria</taxon>
        <taxon>Pseudomonadales</taxon>
        <taxon>Pseudomonadaceae</taxon>
        <taxon>Pseudomonas</taxon>
    </lineage>
</organism>
<feature type="domain" description="Septum formation inhibitor MinC N-terminal" evidence="8">
    <location>
        <begin position="13"/>
        <end position="84"/>
    </location>
</feature>
<accession>A0A9W6K899</accession>
<dbReference type="EMBL" id="BSFN01000019">
    <property type="protein sequence ID" value="GLK91276.1"/>
    <property type="molecule type" value="Genomic_DNA"/>
</dbReference>
<comment type="function">
    <text evidence="5 6">Cell division inhibitor that blocks the formation of polar Z ring septums. Rapidly oscillates between the poles of the cell to destabilize FtsZ filaments that have formed before they mature into polar Z rings. Prevents FtsZ polymerization.</text>
</comment>
<dbReference type="PANTHER" id="PTHR34108:SF1">
    <property type="entry name" value="SEPTUM SITE-DETERMINING PROTEIN MINC"/>
    <property type="match status" value="1"/>
</dbReference>
<protein>
    <recommendedName>
        <fullName evidence="6">Probable septum site-determining protein MinC</fullName>
    </recommendedName>
</protein>
<evidence type="ECO:0000256" key="4">
    <source>
        <dbReference type="ARBA" id="ARBA00023306"/>
    </source>
</evidence>
<evidence type="ECO:0000259" key="8">
    <source>
        <dbReference type="Pfam" id="PF05209"/>
    </source>
</evidence>
<keyword evidence="4 6" id="KW-0131">Cell cycle</keyword>
<evidence type="ECO:0000259" key="7">
    <source>
        <dbReference type="Pfam" id="PF03775"/>
    </source>
</evidence>
<dbReference type="PANTHER" id="PTHR34108">
    <property type="entry name" value="SEPTUM SITE-DETERMINING PROTEIN MINC"/>
    <property type="match status" value="1"/>
</dbReference>
<dbReference type="InterPro" id="IPR016098">
    <property type="entry name" value="CAP/MinC_C"/>
</dbReference>
<dbReference type="Pfam" id="PF05209">
    <property type="entry name" value="MinC_N"/>
    <property type="match status" value="1"/>
</dbReference>
<name>A0A9W6K899_9PSED</name>
<dbReference type="Pfam" id="PF03775">
    <property type="entry name" value="MinC_C"/>
    <property type="match status" value="1"/>
</dbReference>
<dbReference type="GO" id="GO:0051302">
    <property type="term" value="P:regulation of cell division"/>
    <property type="evidence" value="ECO:0007669"/>
    <property type="project" value="InterPro"/>
</dbReference>
<dbReference type="GO" id="GO:0000917">
    <property type="term" value="P:division septum assembly"/>
    <property type="evidence" value="ECO:0007669"/>
    <property type="project" value="UniProtKB-KW"/>
</dbReference>
<dbReference type="InterPro" id="IPR013033">
    <property type="entry name" value="MinC"/>
</dbReference>
<evidence type="ECO:0000256" key="1">
    <source>
        <dbReference type="ARBA" id="ARBA00006291"/>
    </source>
</evidence>
<feature type="domain" description="Septum formation inhibitor MinC C-terminal" evidence="7">
    <location>
        <begin position="141"/>
        <end position="242"/>
    </location>
</feature>
<dbReference type="InterPro" id="IPR005526">
    <property type="entry name" value="Septum_form_inhib_MinC_C"/>
</dbReference>
<dbReference type="Gene3D" id="2.160.20.70">
    <property type="match status" value="1"/>
</dbReference>
<keyword evidence="2 6" id="KW-0132">Cell division</keyword>
<reference evidence="9" key="2">
    <citation type="submission" date="2023-01" db="EMBL/GenBank/DDBJ databases">
        <authorList>
            <person name="Sun Q."/>
            <person name="Evtushenko L."/>
        </authorList>
    </citation>
    <scope>NUCLEOTIDE SEQUENCE</scope>
    <source>
        <strain evidence="9">VKM B-2935</strain>
    </source>
</reference>
<dbReference type="AlphaFoldDB" id="A0A9W6K899"/>
<dbReference type="SUPFAM" id="SSF63848">
    <property type="entry name" value="Cell-division inhibitor MinC, C-terminal domain"/>
    <property type="match status" value="1"/>
</dbReference>
<evidence type="ECO:0000313" key="9">
    <source>
        <dbReference type="EMBL" id="GLK91276.1"/>
    </source>
</evidence>
<proteinExistence type="inferred from homology"/>
<dbReference type="GO" id="GO:0000902">
    <property type="term" value="P:cell morphogenesis"/>
    <property type="evidence" value="ECO:0007669"/>
    <property type="project" value="InterPro"/>
</dbReference>
<reference evidence="9" key="1">
    <citation type="journal article" date="2014" name="Int. J. Syst. Evol. Microbiol.">
        <title>Complete genome sequence of Corynebacterium casei LMG S-19264T (=DSM 44701T), isolated from a smear-ripened cheese.</title>
        <authorList>
            <consortium name="US DOE Joint Genome Institute (JGI-PGF)"/>
            <person name="Walter F."/>
            <person name="Albersmeier A."/>
            <person name="Kalinowski J."/>
            <person name="Ruckert C."/>
        </authorList>
    </citation>
    <scope>NUCLEOTIDE SEQUENCE</scope>
    <source>
        <strain evidence="9">VKM B-2935</strain>
    </source>
</reference>
<dbReference type="NCBIfam" id="TIGR01222">
    <property type="entry name" value="minC"/>
    <property type="match status" value="1"/>
</dbReference>